<dbReference type="Pfam" id="PF00814">
    <property type="entry name" value="TsaD"/>
    <property type="match status" value="2"/>
</dbReference>
<dbReference type="InterPro" id="IPR017861">
    <property type="entry name" value="KAE1/TsaD"/>
</dbReference>
<evidence type="ECO:0000256" key="5">
    <source>
        <dbReference type="ARBA" id="ARBA00023315"/>
    </source>
</evidence>
<dbReference type="GO" id="GO:0061711">
    <property type="term" value="F:tRNA N(6)-L-threonylcarbamoyladenine synthase activity"/>
    <property type="evidence" value="ECO:0007669"/>
    <property type="project" value="UniProtKB-EC"/>
</dbReference>
<dbReference type="PROSITE" id="PS01016">
    <property type="entry name" value="GLYCOPROTEASE"/>
    <property type="match status" value="1"/>
</dbReference>
<accession>A0AAV9NWF7</accession>
<dbReference type="GeneID" id="89931280"/>
<protein>
    <recommendedName>
        <fullName evidence="1">N(6)-L-threonylcarbamoyladenine synthase</fullName>
        <ecNumber evidence="1">2.3.1.234</ecNumber>
    </recommendedName>
</protein>
<evidence type="ECO:0000256" key="6">
    <source>
        <dbReference type="ARBA" id="ARBA00048117"/>
    </source>
</evidence>
<comment type="subcellular location">
    <subcellularLocation>
        <location evidence="7">Mitochondrion</location>
    </subcellularLocation>
</comment>
<proteinExistence type="inferred from homology"/>
<dbReference type="Proteomes" id="UP001337655">
    <property type="component" value="Unassembled WGS sequence"/>
</dbReference>
<evidence type="ECO:0000259" key="8">
    <source>
        <dbReference type="Pfam" id="PF00814"/>
    </source>
</evidence>
<dbReference type="InterPro" id="IPR043129">
    <property type="entry name" value="ATPase_NBD"/>
</dbReference>
<comment type="caution">
    <text evidence="9">The sequence shown here is derived from an EMBL/GenBank/DDBJ whole genome shotgun (WGS) entry which is preliminary data.</text>
</comment>
<comment type="function">
    <text evidence="7">Required for the formation of a threonylcarbamoyl group on adenosine at position 37 (t(6)A37) in mitochondrial tRNAs that read codons beginning with adenine. Probably involved in the transfer of the threonylcarbamoyl moiety of threonylcarbamoyl-AMP (TC-AMP) to the N6 group of A37. Involved in mitochondrial genome maintenance.</text>
</comment>
<evidence type="ECO:0000256" key="4">
    <source>
        <dbReference type="ARBA" id="ARBA00022723"/>
    </source>
</evidence>
<name>A0AAV9NWF7_9PEZI</name>
<comment type="similarity">
    <text evidence="7">Belongs to the KAE1 / TsaD family.</text>
</comment>
<feature type="domain" description="Gcp-like" evidence="8">
    <location>
        <begin position="51"/>
        <end position="155"/>
    </location>
</feature>
<dbReference type="InterPro" id="IPR022450">
    <property type="entry name" value="TsaD"/>
</dbReference>
<dbReference type="SUPFAM" id="SSF53067">
    <property type="entry name" value="Actin-like ATPase domain"/>
    <property type="match status" value="2"/>
</dbReference>
<keyword evidence="4 7" id="KW-0479">Metal-binding</keyword>
<evidence type="ECO:0000256" key="7">
    <source>
        <dbReference type="HAMAP-Rule" id="MF_03179"/>
    </source>
</evidence>
<dbReference type="PANTHER" id="PTHR11735:SF6">
    <property type="entry name" value="TRNA N6-ADENOSINE THREONYLCARBAMOYLTRANSFERASE, MITOCHONDRIAL"/>
    <property type="match status" value="1"/>
</dbReference>
<dbReference type="EMBL" id="JAVRRT010000020">
    <property type="protein sequence ID" value="KAK5164256.1"/>
    <property type="molecule type" value="Genomic_DNA"/>
</dbReference>
<feature type="domain" description="Gcp-like" evidence="8">
    <location>
        <begin position="180"/>
        <end position="403"/>
    </location>
</feature>
<dbReference type="InterPro" id="IPR017860">
    <property type="entry name" value="Peptidase_M22_CS"/>
</dbReference>
<evidence type="ECO:0000256" key="2">
    <source>
        <dbReference type="ARBA" id="ARBA00022679"/>
    </source>
</evidence>
<evidence type="ECO:0000256" key="1">
    <source>
        <dbReference type="ARBA" id="ARBA00012156"/>
    </source>
</evidence>
<evidence type="ECO:0000256" key="3">
    <source>
        <dbReference type="ARBA" id="ARBA00022694"/>
    </source>
</evidence>
<dbReference type="PANTHER" id="PTHR11735">
    <property type="entry name" value="TRNA N6-ADENOSINE THREONYLCARBAMOYLTRANSFERASE"/>
    <property type="match status" value="1"/>
</dbReference>
<dbReference type="EC" id="2.3.1.234" evidence="1"/>
<sequence length="447" mass="49216">MGKFSIHDGDDYRHLLSRRAAMTLSRTGGNDDQDALKLESKVLFHEKVTAKSESYGGIHPLVALHSHQASLGPLLQKALAQCNAFTSSDGSKAQWRPDFVSVTRGPGMRSNLTVGLEAAKGLALAWGVPLVGVHHMQAHALTPRLCSTLRSAEDPTRIITRSADGNGGTNALQWTPSTLEPTFPFLSVLASGGHTMLIESSTLLEHRTLAETADIAIGTCLDKAARAILPSELLIPPYGRALENFAFPDGESSYSYTPPAQRKDELELRQTAWGWAIRPPLAETTYGKSNRRMVYSFAGMLTYVQRLFADSAERCVDERRKMGREVMRVAFEHLASRILLHLSDLTLTEREKVNTVVVSGGVAANSFLRHVLRAMLNVRGFEHIKLEFPPIELCTDNALMIAWAGMEMFDAGYHSELNILPIRKWSMDPDVEDGGILGVGGWKKRTE</sequence>
<keyword evidence="7" id="KW-0496">Mitochondrion</keyword>
<dbReference type="PRINTS" id="PR00789">
    <property type="entry name" value="OSIALOPTASE"/>
</dbReference>
<evidence type="ECO:0000313" key="9">
    <source>
        <dbReference type="EMBL" id="KAK5164256.1"/>
    </source>
</evidence>
<comment type="subunit">
    <text evidence="7">Homodimer.</text>
</comment>
<dbReference type="AlphaFoldDB" id="A0AAV9NWF7"/>
<dbReference type="InterPro" id="IPR000905">
    <property type="entry name" value="Gcp-like_dom"/>
</dbReference>
<organism evidence="9 10">
    <name type="scientific">Saxophila tyrrhenica</name>
    <dbReference type="NCBI Taxonomy" id="1690608"/>
    <lineage>
        <taxon>Eukaryota</taxon>
        <taxon>Fungi</taxon>
        <taxon>Dikarya</taxon>
        <taxon>Ascomycota</taxon>
        <taxon>Pezizomycotina</taxon>
        <taxon>Dothideomycetes</taxon>
        <taxon>Dothideomycetidae</taxon>
        <taxon>Mycosphaerellales</taxon>
        <taxon>Extremaceae</taxon>
        <taxon>Saxophila</taxon>
    </lineage>
</organism>
<keyword evidence="5 7" id="KW-0012">Acyltransferase</keyword>
<dbReference type="Gene3D" id="3.30.420.40">
    <property type="match status" value="2"/>
</dbReference>
<reference evidence="9 10" key="1">
    <citation type="submission" date="2023-08" db="EMBL/GenBank/DDBJ databases">
        <title>Black Yeasts Isolated from many extreme environments.</title>
        <authorList>
            <person name="Coleine C."/>
            <person name="Stajich J.E."/>
            <person name="Selbmann L."/>
        </authorList>
    </citation>
    <scope>NUCLEOTIDE SEQUENCE [LARGE SCALE GENOMIC DNA]</scope>
    <source>
        <strain evidence="9 10">CCFEE 5935</strain>
    </source>
</reference>
<keyword evidence="3 7" id="KW-0819">tRNA processing</keyword>
<dbReference type="GO" id="GO:0005739">
    <property type="term" value="C:mitochondrion"/>
    <property type="evidence" value="ECO:0007669"/>
    <property type="project" value="UniProtKB-SubCell"/>
</dbReference>
<comment type="cofactor">
    <cofactor evidence="7">
        <name>a divalent metal cation</name>
        <dbReference type="ChEBI" id="CHEBI:60240"/>
    </cofactor>
    <text evidence="7">Binds 1 divalent metal cation per subunit.</text>
</comment>
<keyword evidence="10" id="KW-1185">Reference proteome</keyword>
<dbReference type="RefSeq" id="XP_064654549.1">
    <property type="nucleotide sequence ID" value="XM_064807176.1"/>
</dbReference>
<keyword evidence="2 7" id="KW-0808">Transferase</keyword>
<comment type="catalytic activity">
    <reaction evidence="6 7">
        <text>L-threonylcarbamoyladenylate + adenosine(37) in tRNA = N(6)-L-threonylcarbamoyladenosine(37) in tRNA + AMP + H(+)</text>
        <dbReference type="Rhea" id="RHEA:37059"/>
        <dbReference type="Rhea" id="RHEA-COMP:10162"/>
        <dbReference type="Rhea" id="RHEA-COMP:10163"/>
        <dbReference type="ChEBI" id="CHEBI:15378"/>
        <dbReference type="ChEBI" id="CHEBI:73682"/>
        <dbReference type="ChEBI" id="CHEBI:74411"/>
        <dbReference type="ChEBI" id="CHEBI:74418"/>
        <dbReference type="ChEBI" id="CHEBI:456215"/>
        <dbReference type="EC" id="2.3.1.234"/>
    </reaction>
</comment>
<dbReference type="HAMAP" id="MF_01445">
    <property type="entry name" value="TsaD"/>
    <property type="match status" value="1"/>
</dbReference>
<evidence type="ECO:0000313" key="10">
    <source>
        <dbReference type="Proteomes" id="UP001337655"/>
    </source>
</evidence>
<dbReference type="GO" id="GO:0072670">
    <property type="term" value="P:mitochondrial tRNA threonylcarbamoyladenosine modification"/>
    <property type="evidence" value="ECO:0007669"/>
    <property type="project" value="TreeGrafter"/>
</dbReference>
<gene>
    <name evidence="9" type="primary">QRI7</name>
    <name evidence="9" type="ORF">LTR77_009950</name>
</gene>
<dbReference type="GO" id="GO:0046872">
    <property type="term" value="F:metal ion binding"/>
    <property type="evidence" value="ECO:0007669"/>
    <property type="project" value="UniProtKB-KW"/>
</dbReference>